<dbReference type="Gramene" id="Psat05G0722600-T1">
    <property type="protein sequence ID" value="KAI5412470.1"/>
    <property type="gene ID" value="KIW84_057226"/>
</dbReference>
<dbReference type="Pfam" id="PF04520">
    <property type="entry name" value="Senescence_reg"/>
    <property type="match status" value="1"/>
</dbReference>
<dbReference type="EMBL" id="JAMSHJ010000005">
    <property type="protein sequence ID" value="KAI5412470.1"/>
    <property type="molecule type" value="Genomic_DNA"/>
</dbReference>
<gene>
    <name evidence="3" type="ORF">KIW84_057226</name>
</gene>
<feature type="region of interest" description="Disordered" evidence="2">
    <location>
        <begin position="71"/>
        <end position="140"/>
    </location>
</feature>
<name>A0A9D4X3N2_PEA</name>
<evidence type="ECO:0000313" key="3">
    <source>
        <dbReference type="EMBL" id="KAI5412470.1"/>
    </source>
</evidence>
<proteinExistence type="inferred from homology"/>
<comment type="similarity">
    <text evidence="1">Belongs to the senescence regulator S40 family.</text>
</comment>
<reference evidence="3 4" key="1">
    <citation type="journal article" date="2022" name="Nat. Genet.">
        <title>Improved pea reference genome and pan-genome highlight genomic features and evolutionary characteristics.</title>
        <authorList>
            <person name="Yang T."/>
            <person name="Liu R."/>
            <person name="Luo Y."/>
            <person name="Hu S."/>
            <person name="Wang D."/>
            <person name="Wang C."/>
            <person name="Pandey M.K."/>
            <person name="Ge S."/>
            <person name="Xu Q."/>
            <person name="Li N."/>
            <person name="Li G."/>
            <person name="Huang Y."/>
            <person name="Saxena R.K."/>
            <person name="Ji Y."/>
            <person name="Li M."/>
            <person name="Yan X."/>
            <person name="He Y."/>
            <person name="Liu Y."/>
            <person name="Wang X."/>
            <person name="Xiang C."/>
            <person name="Varshney R.K."/>
            <person name="Ding H."/>
            <person name="Gao S."/>
            <person name="Zong X."/>
        </authorList>
    </citation>
    <scope>NUCLEOTIDE SEQUENCE [LARGE SCALE GENOMIC DNA]</scope>
    <source>
        <strain evidence="3 4">cv. Zhongwan 6</strain>
    </source>
</reference>
<dbReference type="PANTHER" id="PTHR33083:SF93">
    <property type="entry name" value="OS07G0516300 PROTEIN"/>
    <property type="match status" value="1"/>
</dbReference>
<keyword evidence="4" id="KW-1185">Reference proteome</keyword>
<evidence type="ECO:0000256" key="1">
    <source>
        <dbReference type="ARBA" id="ARBA00034773"/>
    </source>
</evidence>
<dbReference type="PANTHER" id="PTHR33083">
    <property type="entry name" value="EXPRESSED PROTEIN"/>
    <property type="match status" value="1"/>
</dbReference>
<evidence type="ECO:0000313" key="4">
    <source>
        <dbReference type="Proteomes" id="UP001058974"/>
    </source>
</evidence>
<dbReference type="InterPro" id="IPR007608">
    <property type="entry name" value="Senescence_reg_S40"/>
</dbReference>
<protein>
    <submittedName>
        <fullName evidence="3">Uncharacterized protein</fullName>
    </submittedName>
</protein>
<dbReference type="Proteomes" id="UP001058974">
    <property type="component" value="Chromosome 5"/>
</dbReference>
<feature type="compositionally biased region" description="Low complexity" evidence="2">
    <location>
        <begin position="117"/>
        <end position="132"/>
    </location>
</feature>
<evidence type="ECO:0000256" key="2">
    <source>
        <dbReference type="SAM" id="MobiDB-lite"/>
    </source>
</evidence>
<dbReference type="OrthoDB" id="684536at2759"/>
<accession>A0A9D4X3N2</accession>
<sequence length="253" mass="28358">MYSRNPTRFRPAKFLTSRAERLLGVPPHAPRLDNSTPFEFSEDDVVFGYDYSHTSSSSSSIPIPRLRHQYNHHQHHHKNLSPLGPHDSSGIHPVLPENKESPDVVDGSDRLDDDIDSVSLSSSVSSNSSSSSATQPILVQRSVSDRTRPFSSLAATKFYHSAPINIPMMTPEMAELARKYEEEEARKLAEEEDFKNKIPPHEFLAKQVDFSRMHSCSLFEGVGRTLKGRDMRKVRNAVLSQTEGFSPTLLSLG</sequence>
<comment type="caution">
    <text evidence="3">The sequence shown here is derived from an EMBL/GenBank/DDBJ whole genome shotgun (WGS) entry which is preliminary data.</text>
</comment>
<organism evidence="3 4">
    <name type="scientific">Pisum sativum</name>
    <name type="common">Garden pea</name>
    <name type="synonym">Lathyrus oleraceus</name>
    <dbReference type="NCBI Taxonomy" id="3888"/>
    <lineage>
        <taxon>Eukaryota</taxon>
        <taxon>Viridiplantae</taxon>
        <taxon>Streptophyta</taxon>
        <taxon>Embryophyta</taxon>
        <taxon>Tracheophyta</taxon>
        <taxon>Spermatophyta</taxon>
        <taxon>Magnoliopsida</taxon>
        <taxon>eudicotyledons</taxon>
        <taxon>Gunneridae</taxon>
        <taxon>Pentapetalae</taxon>
        <taxon>rosids</taxon>
        <taxon>fabids</taxon>
        <taxon>Fabales</taxon>
        <taxon>Fabaceae</taxon>
        <taxon>Papilionoideae</taxon>
        <taxon>50 kb inversion clade</taxon>
        <taxon>NPAAA clade</taxon>
        <taxon>Hologalegina</taxon>
        <taxon>IRL clade</taxon>
        <taxon>Fabeae</taxon>
        <taxon>Lathyrus</taxon>
    </lineage>
</organism>
<dbReference type="AlphaFoldDB" id="A0A9D4X3N2"/>
<dbReference type="GO" id="GO:0010150">
    <property type="term" value="P:leaf senescence"/>
    <property type="evidence" value="ECO:0007669"/>
    <property type="project" value="UniProtKB-ARBA"/>
</dbReference>
<feature type="compositionally biased region" description="Basic and acidic residues" evidence="2">
    <location>
        <begin position="97"/>
        <end position="110"/>
    </location>
</feature>